<accession>A0ABT4ICG8</accession>
<evidence type="ECO:0000256" key="1">
    <source>
        <dbReference type="SAM" id="Phobius"/>
    </source>
</evidence>
<dbReference type="EMBL" id="JAPTMY010000033">
    <property type="protein sequence ID" value="MCZ0858927.1"/>
    <property type="molecule type" value="Genomic_DNA"/>
</dbReference>
<keyword evidence="3" id="KW-1185">Reference proteome</keyword>
<keyword evidence="1" id="KW-0812">Transmembrane</keyword>
<proteinExistence type="predicted"/>
<dbReference type="Proteomes" id="UP001072034">
    <property type="component" value="Unassembled WGS sequence"/>
</dbReference>
<name>A0ABT4ICG8_9ACTO</name>
<organism evidence="2 3">
    <name type="scientific">Actinomyces israelii</name>
    <dbReference type="NCBI Taxonomy" id="1659"/>
    <lineage>
        <taxon>Bacteria</taxon>
        <taxon>Bacillati</taxon>
        <taxon>Actinomycetota</taxon>
        <taxon>Actinomycetes</taxon>
        <taxon>Actinomycetales</taxon>
        <taxon>Actinomycetaceae</taxon>
        <taxon>Actinomyces</taxon>
    </lineage>
</organism>
<feature type="transmembrane region" description="Helical" evidence="1">
    <location>
        <begin position="15"/>
        <end position="36"/>
    </location>
</feature>
<evidence type="ECO:0000313" key="3">
    <source>
        <dbReference type="Proteomes" id="UP001072034"/>
    </source>
</evidence>
<reference evidence="2" key="1">
    <citation type="submission" date="2022-10" db="EMBL/GenBank/DDBJ databases">
        <title>Genome sequence of Actinomyces israelii ATCC 10048.</title>
        <authorList>
            <person name="Watt R.M."/>
            <person name="Tong W.M."/>
        </authorList>
    </citation>
    <scope>NUCLEOTIDE SEQUENCE</scope>
    <source>
        <strain evidence="2">ATCC 10048</strain>
    </source>
</reference>
<gene>
    <name evidence="2" type="ORF">OHJ16_12840</name>
</gene>
<keyword evidence="1" id="KW-0472">Membrane</keyword>
<sequence length="41" mass="3955">MLNDASPGVAVGSDAGAAIAAAAAFVKVVMVVKVAVLTRRG</sequence>
<dbReference type="RefSeq" id="WP_268918249.1">
    <property type="nucleotide sequence ID" value="NZ_CP124548.1"/>
</dbReference>
<keyword evidence="1" id="KW-1133">Transmembrane helix</keyword>
<evidence type="ECO:0000313" key="2">
    <source>
        <dbReference type="EMBL" id="MCZ0858927.1"/>
    </source>
</evidence>
<protein>
    <submittedName>
        <fullName evidence="2">Uncharacterized protein</fullName>
    </submittedName>
</protein>
<comment type="caution">
    <text evidence="2">The sequence shown here is derived from an EMBL/GenBank/DDBJ whole genome shotgun (WGS) entry which is preliminary data.</text>
</comment>